<dbReference type="STRING" id="1328313.DS2_16971"/>
<evidence type="ECO:0000256" key="7">
    <source>
        <dbReference type="SAM" id="SignalP"/>
    </source>
</evidence>
<keyword evidence="9" id="KW-1185">Reference proteome</keyword>
<keyword evidence="3 7" id="KW-0732">Signal</keyword>
<feature type="chain" id="PRO_5004898390" evidence="7">
    <location>
        <begin position="28"/>
        <end position="312"/>
    </location>
</feature>
<accession>W7QSY3</accession>
<dbReference type="EMBL" id="ARZY01000044">
    <property type="protein sequence ID" value="EWH08520.1"/>
    <property type="molecule type" value="Genomic_DNA"/>
</dbReference>
<evidence type="ECO:0000256" key="3">
    <source>
        <dbReference type="ARBA" id="ARBA00022729"/>
    </source>
</evidence>
<evidence type="ECO:0000256" key="6">
    <source>
        <dbReference type="SAM" id="MobiDB-lite"/>
    </source>
</evidence>
<comment type="similarity">
    <text evidence="2">Belongs to the MipA/OmpV family.</text>
</comment>
<dbReference type="eggNOG" id="COG3713">
    <property type="taxonomic scope" value="Bacteria"/>
</dbReference>
<dbReference type="PANTHER" id="PTHR38776">
    <property type="entry name" value="MLTA-INTERACTING PROTEIN-RELATED"/>
    <property type="match status" value="1"/>
</dbReference>
<evidence type="ECO:0000313" key="9">
    <source>
        <dbReference type="Proteomes" id="UP000019276"/>
    </source>
</evidence>
<dbReference type="GO" id="GO:0009279">
    <property type="term" value="C:cell outer membrane"/>
    <property type="evidence" value="ECO:0007669"/>
    <property type="project" value="UniProtKB-SubCell"/>
</dbReference>
<organism evidence="8 9">
    <name type="scientific">Catenovulum agarivorans DS-2</name>
    <dbReference type="NCBI Taxonomy" id="1328313"/>
    <lineage>
        <taxon>Bacteria</taxon>
        <taxon>Pseudomonadati</taxon>
        <taxon>Pseudomonadota</taxon>
        <taxon>Gammaproteobacteria</taxon>
        <taxon>Alteromonadales</taxon>
        <taxon>Alteromonadaceae</taxon>
        <taxon>Catenovulum</taxon>
    </lineage>
</organism>
<keyword evidence="5" id="KW-0998">Cell outer membrane</keyword>
<gene>
    <name evidence="8" type="ORF">DS2_16971</name>
</gene>
<proteinExistence type="inferred from homology"/>
<name>W7QSY3_9ALTE</name>
<evidence type="ECO:0000256" key="2">
    <source>
        <dbReference type="ARBA" id="ARBA00005722"/>
    </source>
</evidence>
<dbReference type="Pfam" id="PF06629">
    <property type="entry name" value="MipA"/>
    <property type="match status" value="1"/>
</dbReference>
<dbReference type="AlphaFoldDB" id="W7QSY3"/>
<sequence>MKCFHKQLFIYFYVLLAMCFCVQSLHAQTTEHARVGELSLSVALGYGEKSNPLYKGDAFPLVIVPSIYYYGKNWYFDNGDLGVTLAEQQNFSVNLLASVNGEAAHFHDWHPANILVSRQFVQIDTPELGPEFDDEQSPSAGGDQSDKDEIEAPVDRVTEKIVYDQVAKRKWSLDTGVQIHWFVQANHQVKFRWMYDVTGVHQGHNSQLEYSYKLVNNQWRHKFKIGLDWLSSDLVDYYYGISARDSQAENLWYQPGDALLPYIGYASGYKISQKWSWVLSAHYQQLTSEIERSPIVAKDYRYTLFTGMKYVF</sequence>
<dbReference type="GO" id="GO:0009252">
    <property type="term" value="P:peptidoglycan biosynthetic process"/>
    <property type="evidence" value="ECO:0007669"/>
    <property type="project" value="TreeGrafter"/>
</dbReference>
<evidence type="ECO:0000256" key="4">
    <source>
        <dbReference type="ARBA" id="ARBA00023136"/>
    </source>
</evidence>
<dbReference type="Proteomes" id="UP000019276">
    <property type="component" value="Unassembled WGS sequence"/>
</dbReference>
<feature type="signal peptide" evidence="7">
    <location>
        <begin position="1"/>
        <end position="27"/>
    </location>
</feature>
<reference evidence="8 9" key="1">
    <citation type="journal article" date="2014" name="Genome Announc.">
        <title>Draft Genome Sequence of the Agar-Degrading Bacterium Catenovulum sp. Strain DS-2, Isolated from Intestines of Haliotis diversicolor.</title>
        <authorList>
            <person name="Shan D."/>
            <person name="Li X."/>
            <person name="Gu Z."/>
            <person name="Wei G."/>
            <person name="Gao Z."/>
            <person name="Shao Z."/>
        </authorList>
    </citation>
    <scope>NUCLEOTIDE SEQUENCE [LARGE SCALE GENOMIC DNA]</scope>
    <source>
        <strain evidence="8 9">DS-2</strain>
    </source>
</reference>
<dbReference type="PANTHER" id="PTHR38776:SF1">
    <property type="entry name" value="MLTA-INTERACTING PROTEIN-RELATED"/>
    <property type="match status" value="1"/>
</dbReference>
<evidence type="ECO:0000256" key="5">
    <source>
        <dbReference type="ARBA" id="ARBA00023237"/>
    </source>
</evidence>
<evidence type="ECO:0000313" key="8">
    <source>
        <dbReference type="EMBL" id="EWH08520.1"/>
    </source>
</evidence>
<protein>
    <submittedName>
        <fullName evidence="8">MltA-interacting MipA family protein</fullName>
    </submittedName>
</protein>
<dbReference type="InterPro" id="IPR010583">
    <property type="entry name" value="MipA"/>
</dbReference>
<evidence type="ECO:0000256" key="1">
    <source>
        <dbReference type="ARBA" id="ARBA00004442"/>
    </source>
</evidence>
<comment type="caution">
    <text evidence="8">The sequence shown here is derived from an EMBL/GenBank/DDBJ whole genome shotgun (WGS) entry which is preliminary data.</text>
</comment>
<keyword evidence="4" id="KW-0472">Membrane</keyword>
<feature type="region of interest" description="Disordered" evidence="6">
    <location>
        <begin position="127"/>
        <end position="151"/>
    </location>
</feature>
<comment type="subcellular location">
    <subcellularLocation>
        <location evidence="1">Cell outer membrane</location>
    </subcellularLocation>
</comment>